<evidence type="ECO:0000313" key="3">
    <source>
        <dbReference type="Proteomes" id="UP000327118"/>
    </source>
</evidence>
<name>A0A5N6YZR4_9EURO</name>
<keyword evidence="3" id="KW-1185">Reference proteome</keyword>
<dbReference type="EMBL" id="ML739199">
    <property type="protein sequence ID" value="KAE8350882.1"/>
    <property type="molecule type" value="Genomic_DNA"/>
</dbReference>
<gene>
    <name evidence="2" type="ORF">BDV28DRAFT_150523</name>
</gene>
<feature type="chain" id="PRO_5024997738" evidence="1">
    <location>
        <begin position="20"/>
        <end position="51"/>
    </location>
</feature>
<proteinExistence type="predicted"/>
<protein>
    <submittedName>
        <fullName evidence="2">Uncharacterized protein</fullName>
    </submittedName>
</protein>
<feature type="signal peptide" evidence="1">
    <location>
        <begin position="1"/>
        <end position="19"/>
    </location>
</feature>
<dbReference type="Proteomes" id="UP000327118">
    <property type="component" value="Unassembled WGS sequence"/>
</dbReference>
<evidence type="ECO:0000313" key="2">
    <source>
        <dbReference type="EMBL" id="KAE8350882.1"/>
    </source>
</evidence>
<reference evidence="3" key="1">
    <citation type="submission" date="2019-04" db="EMBL/GenBank/DDBJ databases">
        <title>Friends and foes A comparative genomics studyof 23 Aspergillus species from section Flavi.</title>
        <authorList>
            <consortium name="DOE Joint Genome Institute"/>
            <person name="Kjaerbolling I."/>
            <person name="Vesth T."/>
            <person name="Frisvad J.C."/>
            <person name="Nybo J.L."/>
            <person name="Theobald S."/>
            <person name="Kildgaard S."/>
            <person name="Isbrandt T."/>
            <person name="Kuo A."/>
            <person name="Sato A."/>
            <person name="Lyhne E.K."/>
            <person name="Kogle M.E."/>
            <person name="Wiebenga A."/>
            <person name="Kun R.S."/>
            <person name="Lubbers R.J."/>
            <person name="Makela M.R."/>
            <person name="Barry K."/>
            <person name="Chovatia M."/>
            <person name="Clum A."/>
            <person name="Daum C."/>
            <person name="Haridas S."/>
            <person name="He G."/>
            <person name="LaButti K."/>
            <person name="Lipzen A."/>
            <person name="Mondo S."/>
            <person name="Riley R."/>
            <person name="Salamov A."/>
            <person name="Simmons B.A."/>
            <person name="Magnuson J.K."/>
            <person name="Henrissat B."/>
            <person name="Mortensen U.H."/>
            <person name="Larsen T.O."/>
            <person name="Devries R.P."/>
            <person name="Grigoriev I.V."/>
            <person name="Machida M."/>
            <person name="Baker S.E."/>
            <person name="Andersen M.R."/>
        </authorList>
    </citation>
    <scope>NUCLEOTIDE SEQUENCE [LARGE SCALE GENOMIC DNA]</scope>
    <source>
        <strain evidence="3">CBS 553.77</strain>
    </source>
</reference>
<accession>A0A5N6YZR4</accession>
<dbReference type="OrthoDB" id="4455450at2759"/>
<dbReference type="AlphaFoldDB" id="A0A5N6YZR4"/>
<keyword evidence="1" id="KW-0732">Signal</keyword>
<sequence>MQLRHIVALLAVGLPLGFAAPTPSQEGKAIPFYPKRGQGTEDIPFYSYIKS</sequence>
<evidence type="ECO:0000256" key="1">
    <source>
        <dbReference type="SAM" id="SignalP"/>
    </source>
</evidence>
<organism evidence="2 3">
    <name type="scientific">Aspergillus coremiiformis</name>
    <dbReference type="NCBI Taxonomy" id="138285"/>
    <lineage>
        <taxon>Eukaryota</taxon>
        <taxon>Fungi</taxon>
        <taxon>Dikarya</taxon>
        <taxon>Ascomycota</taxon>
        <taxon>Pezizomycotina</taxon>
        <taxon>Eurotiomycetes</taxon>
        <taxon>Eurotiomycetidae</taxon>
        <taxon>Eurotiales</taxon>
        <taxon>Aspergillaceae</taxon>
        <taxon>Aspergillus</taxon>
        <taxon>Aspergillus subgen. Circumdati</taxon>
    </lineage>
</organism>